<protein>
    <submittedName>
        <fullName evidence="1">Ubiquitin ligase (Cullin) of SCF</fullName>
    </submittedName>
</protein>
<dbReference type="EMBL" id="JAZAVK010000004">
    <property type="protein sequence ID" value="KAK7432684.1"/>
    <property type="molecule type" value="Genomic_DNA"/>
</dbReference>
<accession>A0ABR1IGI6</accession>
<evidence type="ECO:0000313" key="1">
    <source>
        <dbReference type="EMBL" id="KAK7432684.1"/>
    </source>
</evidence>
<name>A0ABR1IGI6_9HYPO</name>
<dbReference type="Proteomes" id="UP001498421">
    <property type="component" value="Unassembled WGS sequence"/>
</dbReference>
<gene>
    <name evidence="1" type="primary">CDC53_1</name>
    <name evidence="1" type="ORF">QQZ08_000894</name>
</gene>
<comment type="caution">
    <text evidence="1">The sequence shown here is derived from an EMBL/GenBank/DDBJ whole genome shotgun (WGS) entry which is preliminary data.</text>
</comment>
<keyword evidence="2" id="KW-1185">Reference proteome</keyword>
<reference evidence="1 2" key="1">
    <citation type="journal article" date="2025" name="Microbiol. Resour. Announc.">
        <title>Draft genome sequences for Neonectria magnoliae and Neonectria punicea, canker pathogens of Liriodendron tulipifera and Acer saccharum in West Virginia.</title>
        <authorList>
            <person name="Petronek H.M."/>
            <person name="Kasson M.T."/>
            <person name="Metheny A.M."/>
            <person name="Stauder C.M."/>
            <person name="Lovett B."/>
            <person name="Lynch S.C."/>
            <person name="Garnas J.R."/>
            <person name="Kasson L.R."/>
            <person name="Stajich J.E."/>
        </authorList>
    </citation>
    <scope>NUCLEOTIDE SEQUENCE [LARGE SCALE GENOMIC DNA]</scope>
    <source>
        <strain evidence="1 2">NRRL 64651</strain>
    </source>
</reference>
<dbReference type="GO" id="GO:0016874">
    <property type="term" value="F:ligase activity"/>
    <property type="evidence" value="ECO:0007669"/>
    <property type="project" value="UniProtKB-KW"/>
</dbReference>
<organism evidence="1 2">
    <name type="scientific">Neonectria magnoliae</name>
    <dbReference type="NCBI Taxonomy" id="2732573"/>
    <lineage>
        <taxon>Eukaryota</taxon>
        <taxon>Fungi</taxon>
        <taxon>Dikarya</taxon>
        <taxon>Ascomycota</taxon>
        <taxon>Pezizomycotina</taxon>
        <taxon>Sordariomycetes</taxon>
        <taxon>Hypocreomycetidae</taxon>
        <taxon>Hypocreales</taxon>
        <taxon>Nectriaceae</taxon>
        <taxon>Neonectria</taxon>
    </lineage>
</organism>
<sequence length="69" mass="7713">MATKMATPSQMPPIPNREDIGATWTYLQAGISRIMNDLEQGIDMQMYMGVYTYVVPRPSGPFITSPMLT</sequence>
<keyword evidence="1" id="KW-0436">Ligase</keyword>
<proteinExistence type="predicted"/>
<evidence type="ECO:0000313" key="2">
    <source>
        <dbReference type="Proteomes" id="UP001498421"/>
    </source>
</evidence>